<organism evidence="7 8">
    <name type="scientific">Puniceispirillum marinum (strain IMCC1322)</name>
    <dbReference type="NCBI Taxonomy" id="488538"/>
    <lineage>
        <taxon>Bacteria</taxon>
        <taxon>Pseudomonadati</taxon>
        <taxon>Pseudomonadota</taxon>
        <taxon>Alphaproteobacteria</taxon>
        <taxon>Candidatus Puniceispirillales</taxon>
        <taxon>Candidatus Puniceispirillaceae</taxon>
        <taxon>Candidatus Puniceispirillum</taxon>
    </lineage>
</organism>
<evidence type="ECO:0000256" key="5">
    <source>
        <dbReference type="ARBA" id="ARBA00023136"/>
    </source>
</evidence>
<dbReference type="Proteomes" id="UP000007460">
    <property type="component" value="Chromosome"/>
</dbReference>
<dbReference type="eggNOG" id="COG1079">
    <property type="taxonomic scope" value="Bacteria"/>
</dbReference>
<dbReference type="CDD" id="cd06580">
    <property type="entry name" value="TM_PBP1_transp_TpRbsC_like"/>
    <property type="match status" value="1"/>
</dbReference>
<evidence type="ECO:0000256" key="3">
    <source>
        <dbReference type="ARBA" id="ARBA00022692"/>
    </source>
</evidence>
<dbReference type="InterPro" id="IPR001851">
    <property type="entry name" value="ABC_transp_permease"/>
</dbReference>
<gene>
    <name evidence="7" type="ordered locus">SAR116_1609</name>
</gene>
<feature type="transmembrane region" description="Helical" evidence="6">
    <location>
        <begin position="210"/>
        <end position="227"/>
    </location>
</feature>
<dbReference type="EC" id="3.6.3.17" evidence="7"/>
<dbReference type="EMBL" id="CP001751">
    <property type="protein sequence ID" value="ADE39852.1"/>
    <property type="molecule type" value="Genomic_DNA"/>
</dbReference>
<keyword evidence="2" id="KW-1003">Cell membrane</keyword>
<dbReference type="OrthoDB" id="9792579at2"/>
<feature type="transmembrane region" description="Helical" evidence="6">
    <location>
        <begin position="161"/>
        <end position="178"/>
    </location>
</feature>
<dbReference type="STRING" id="488538.SAR116_1609"/>
<dbReference type="GO" id="GO:0005886">
    <property type="term" value="C:plasma membrane"/>
    <property type="evidence" value="ECO:0007669"/>
    <property type="project" value="UniProtKB-SubCell"/>
</dbReference>
<feature type="transmembrane region" description="Helical" evidence="6">
    <location>
        <begin position="67"/>
        <end position="87"/>
    </location>
</feature>
<dbReference type="KEGG" id="apb:SAR116_1609"/>
<protein>
    <submittedName>
        <fullName evidence="7">Uncharacterized ABC-type transport system, permease component</fullName>
        <ecNumber evidence="7">3.6.3.17</ecNumber>
    </submittedName>
</protein>
<dbReference type="GO" id="GO:0016787">
    <property type="term" value="F:hydrolase activity"/>
    <property type="evidence" value="ECO:0007669"/>
    <property type="project" value="UniProtKB-KW"/>
</dbReference>
<keyword evidence="3 6" id="KW-0812">Transmembrane</keyword>
<keyword evidence="5 6" id="KW-0472">Membrane</keyword>
<evidence type="ECO:0000313" key="7">
    <source>
        <dbReference type="EMBL" id="ADE39852.1"/>
    </source>
</evidence>
<dbReference type="HOGENOM" id="CLU_040769_1_0_5"/>
<dbReference type="PANTHER" id="PTHR43370">
    <property type="entry name" value="SUGAR ABC TRANSPORTER INTEGRAL MEMBRANE PROTEIN-RELATED"/>
    <property type="match status" value="1"/>
</dbReference>
<dbReference type="AlphaFoldDB" id="D5BUA5"/>
<reference evidence="7 8" key="1">
    <citation type="journal article" date="2010" name="J. Bacteriol.">
        <title>Complete genome sequence of "Candidatus Puniceispirillum marinum" IMCC1322, a representative of the SAR116 clade in the Alphaproteobacteria.</title>
        <authorList>
            <person name="Oh H.M."/>
            <person name="Kwon K.K."/>
            <person name="Kang I."/>
            <person name="Kang S.G."/>
            <person name="Lee J.H."/>
            <person name="Kim S.J."/>
            <person name="Cho J.C."/>
        </authorList>
    </citation>
    <scope>NUCLEOTIDE SEQUENCE [LARGE SCALE GENOMIC DNA]</scope>
    <source>
        <strain evidence="7 8">IMCC1322</strain>
    </source>
</reference>
<comment type="subcellular location">
    <subcellularLocation>
        <location evidence="1">Cell membrane</location>
        <topology evidence="1">Multi-pass membrane protein</topology>
    </subcellularLocation>
</comment>
<name>D5BUA5_PUNMI</name>
<evidence type="ECO:0000256" key="6">
    <source>
        <dbReference type="SAM" id="Phobius"/>
    </source>
</evidence>
<evidence type="ECO:0000313" key="8">
    <source>
        <dbReference type="Proteomes" id="UP000007460"/>
    </source>
</evidence>
<proteinExistence type="predicted"/>
<dbReference type="Pfam" id="PF02653">
    <property type="entry name" value="BPD_transp_2"/>
    <property type="match status" value="1"/>
</dbReference>
<evidence type="ECO:0000256" key="2">
    <source>
        <dbReference type="ARBA" id="ARBA00022475"/>
    </source>
</evidence>
<dbReference type="PANTHER" id="PTHR43370:SF1">
    <property type="entry name" value="GUANOSINE ABC TRANSPORTER PERMEASE PROTEIN NUPQ"/>
    <property type="match status" value="1"/>
</dbReference>
<dbReference type="GO" id="GO:0022857">
    <property type="term" value="F:transmembrane transporter activity"/>
    <property type="evidence" value="ECO:0007669"/>
    <property type="project" value="InterPro"/>
</dbReference>
<evidence type="ECO:0000256" key="4">
    <source>
        <dbReference type="ARBA" id="ARBA00022989"/>
    </source>
</evidence>
<keyword evidence="4 6" id="KW-1133">Transmembrane helix</keyword>
<keyword evidence="7" id="KW-0378">Hydrolase</keyword>
<keyword evidence="8" id="KW-1185">Reference proteome</keyword>
<evidence type="ECO:0000256" key="1">
    <source>
        <dbReference type="ARBA" id="ARBA00004651"/>
    </source>
</evidence>
<sequence>MGTDLWLQFILALDATLRVATPLILCAMAGIFSERAGIIDISLEGKMLLSAFTAAATASLMHSPMLGLLAGITVSVVFSIIHGFACITHRGNQVISGLAINILASGLTVTVGIAMFRQGGQTPNLARADRFAPTELPFVDLVSQIPFIGTIYRELISGHNILVWVGFLAVIFTSYVLWNTRFGLRLRAVGEKPEAVDSAGISVSLLRYKAVIIAGILCGIAGAYLSTAHGSGFVREMTAGKGYIALAAMIFGKWQPRGALLACLLFGFLEAIAARLQGVELPFIGAAPVELILAMPYLMTVILLAGLVGRAVPPRAIGQPYIKER</sequence>
<dbReference type="RefSeq" id="WP_013046479.1">
    <property type="nucleotide sequence ID" value="NC_014010.1"/>
</dbReference>
<accession>D5BUA5</accession>
<feature type="transmembrane region" description="Helical" evidence="6">
    <location>
        <begin position="94"/>
        <end position="116"/>
    </location>
</feature>
<feature type="transmembrane region" description="Helical" evidence="6">
    <location>
        <begin position="283"/>
        <end position="308"/>
    </location>
</feature>